<dbReference type="Gene3D" id="3.60.21.50">
    <property type="match status" value="3"/>
</dbReference>
<reference evidence="6 7" key="1">
    <citation type="journal article" date="2019" name="Genome Biol. Evol.">
        <title>Whole-Genome Sequencing of the Giant Devil Catfish, Bagarius yarrelli.</title>
        <authorList>
            <person name="Jiang W."/>
            <person name="Lv Y."/>
            <person name="Cheng L."/>
            <person name="Yang K."/>
            <person name="Chao B."/>
            <person name="Wang X."/>
            <person name="Li Y."/>
            <person name="Pan X."/>
            <person name="You X."/>
            <person name="Zhang Y."/>
            <person name="Yang J."/>
            <person name="Li J."/>
            <person name="Zhang X."/>
            <person name="Liu S."/>
            <person name="Sun C."/>
            <person name="Yang J."/>
            <person name="Shi Q."/>
        </authorList>
    </citation>
    <scope>NUCLEOTIDE SEQUENCE [LARGE SCALE GENOMIC DNA]</scope>
    <source>
        <strain evidence="6">JWS20170419001</strain>
        <tissue evidence="6">Muscle</tissue>
    </source>
</reference>
<dbReference type="EMBL" id="VCAZ01000264">
    <property type="protein sequence ID" value="TTQ23539.1"/>
    <property type="molecule type" value="Genomic_DNA"/>
</dbReference>
<accession>A0A556VUH7</accession>
<dbReference type="Pfam" id="PF04042">
    <property type="entry name" value="DNA_pol_E_B"/>
    <property type="match status" value="1"/>
</dbReference>
<gene>
    <name evidence="6" type="ORF">Baya_16075</name>
</gene>
<comment type="caution">
    <text evidence="6">The sequence shown here is derived from an EMBL/GenBank/DDBJ whole genome shotgun (WGS) entry which is preliminary data.</text>
</comment>
<dbReference type="InterPro" id="IPR007185">
    <property type="entry name" value="DNA_pol_a/d/e_bsu"/>
</dbReference>
<dbReference type="PANTHER" id="PTHR10416:SF0">
    <property type="entry name" value="DNA POLYMERASE DELTA SUBUNIT 2"/>
    <property type="match status" value="1"/>
</dbReference>
<keyword evidence="4" id="KW-0228">DNA excision</keyword>
<name>A0A556VUH7_BAGYA</name>
<evidence type="ECO:0000256" key="4">
    <source>
        <dbReference type="ARBA" id="ARBA00022769"/>
    </source>
</evidence>
<keyword evidence="7" id="KW-1185">Reference proteome</keyword>
<dbReference type="Proteomes" id="UP000319801">
    <property type="component" value="Unassembled WGS sequence"/>
</dbReference>
<dbReference type="OrthoDB" id="3763at2759"/>
<proteinExistence type="inferred from homology"/>
<evidence type="ECO:0000256" key="2">
    <source>
        <dbReference type="ARBA" id="ARBA00017588"/>
    </source>
</evidence>
<evidence type="ECO:0000313" key="7">
    <source>
        <dbReference type="Proteomes" id="UP000319801"/>
    </source>
</evidence>
<dbReference type="GO" id="GO:0006271">
    <property type="term" value="P:DNA strand elongation involved in DNA replication"/>
    <property type="evidence" value="ECO:0007669"/>
    <property type="project" value="TreeGrafter"/>
</dbReference>
<dbReference type="GO" id="GO:0043625">
    <property type="term" value="C:delta DNA polymerase complex"/>
    <property type="evidence" value="ECO:0007669"/>
    <property type="project" value="TreeGrafter"/>
</dbReference>
<dbReference type="InterPro" id="IPR024826">
    <property type="entry name" value="DNA_pol_delta/II_ssu"/>
</dbReference>
<dbReference type="GO" id="GO:0003677">
    <property type="term" value="F:DNA binding"/>
    <property type="evidence" value="ECO:0007669"/>
    <property type="project" value="InterPro"/>
</dbReference>
<sequence length="332" mass="36572">MFSDVVVPEETLLRPPSSAPPVLERCEASYSSCSECFRLGQRSFSRQYAHIYATRLMQMREILSERARQKWGSVVAVLGAEKHDGKFTVEDYCLADLPPQTSRQPVNADRYRSYTPLGSNRVLFAFLFRCALIGSVSLLVRRFVLLASGLGLGSRGAESMLGLQLLVDMVSGHLGDVGEQKAAAAVSRYLTKKTQAGSVEAIRLLDELLVQLVASVAVDVMPGEFDPTNYTLPQQPLHSCMFPLCSSYRSLQLVTNPYQAAVDGVRGNAPSYQSKRITGPEGQEVLLVTVPEFSSTQTVCLVNLRTLECEPIRFSAFSSEDDDDESEMNISH</sequence>
<keyword evidence="3" id="KW-0235">DNA replication</keyword>
<dbReference type="AlphaFoldDB" id="A0A556VUH7"/>
<evidence type="ECO:0000259" key="5">
    <source>
        <dbReference type="Pfam" id="PF04042"/>
    </source>
</evidence>
<evidence type="ECO:0000313" key="6">
    <source>
        <dbReference type="EMBL" id="TTQ23539.1"/>
    </source>
</evidence>
<protein>
    <recommendedName>
        <fullName evidence="2">DNA polymerase delta subunit 2</fullName>
    </recommendedName>
</protein>
<dbReference type="GO" id="GO:0006281">
    <property type="term" value="P:DNA repair"/>
    <property type="evidence" value="ECO:0007669"/>
    <property type="project" value="UniProtKB-KW"/>
</dbReference>
<evidence type="ECO:0000256" key="1">
    <source>
        <dbReference type="ARBA" id="ARBA00006035"/>
    </source>
</evidence>
<evidence type="ECO:0000256" key="3">
    <source>
        <dbReference type="ARBA" id="ARBA00022705"/>
    </source>
</evidence>
<feature type="domain" description="DNA polymerase alpha/delta/epsilon subunit B" evidence="5">
    <location>
        <begin position="180"/>
        <end position="266"/>
    </location>
</feature>
<dbReference type="PANTHER" id="PTHR10416">
    <property type="entry name" value="DNA POLYMERASE DELTA SUBUNIT 2"/>
    <property type="match status" value="1"/>
</dbReference>
<comment type="similarity">
    <text evidence="1">Belongs to the DNA polymerase delta/II small subunit family.</text>
</comment>
<organism evidence="6 7">
    <name type="scientific">Bagarius yarrelli</name>
    <name type="common">Goonch</name>
    <name type="synonym">Bagrus yarrelli</name>
    <dbReference type="NCBI Taxonomy" id="175774"/>
    <lineage>
        <taxon>Eukaryota</taxon>
        <taxon>Metazoa</taxon>
        <taxon>Chordata</taxon>
        <taxon>Craniata</taxon>
        <taxon>Vertebrata</taxon>
        <taxon>Euteleostomi</taxon>
        <taxon>Actinopterygii</taxon>
        <taxon>Neopterygii</taxon>
        <taxon>Teleostei</taxon>
        <taxon>Ostariophysi</taxon>
        <taxon>Siluriformes</taxon>
        <taxon>Sisoridae</taxon>
        <taxon>Sisorinae</taxon>
        <taxon>Bagarius</taxon>
    </lineage>
</organism>